<evidence type="ECO:0000259" key="6">
    <source>
        <dbReference type="Pfam" id="PF00419"/>
    </source>
</evidence>
<reference evidence="7 8" key="1">
    <citation type="submission" date="2024-07" db="EMBL/GenBank/DDBJ databases">
        <title>Genomes of novel Serratia strains from suburban soil.</title>
        <authorList>
            <person name="Markert E.X."/>
            <person name="Severe K."/>
            <person name="Severe L."/>
            <person name="Twing K.I."/>
            <person name="Ward L.M."/>
        </authorList>
    </citation>
    <scope>NUCLEOTIDE SEQUENCE [LARGE SCALE GENOMIC DNA]</scope>
    <source>
        <strain evidence="7 8">3C-UT</strain>
    </source>
</reference>
<evidence type="ECO:0000256" key="3">
    <source>
        <dbReference type="ARBA" id="ARBA00022729"/>
    </source>
</evidence>
<dbReference type="Proteomes" id="UP001558101">
    <property type="component" value="Unassembled WGS sequence"/>
</dbReference>
<dbReference type="InterPro" id="IPR050263">
    <property type="entry name" value="Bact_Fimbrial_Adh_Pro"/>
</dbReference>
<comment type="similarity">
    <text evidence="2">Belongs to the fimbrial protein family.</text>
</comment>
<dbReference type="InterPro" id="IPR036937">
    <property type="entry name" value="Adhesion_dom_fimbrial_sf"/>
</dbReference>
<evidence type="ECO:0000313" key="7">
    <source>
        <dbReference type="EMBL" id="MEX3174710.1"/>
    </source>
</evidence>
<keyword evidence="3 5" id="KW-0732">Signal</keyword>
<dbReference type="PANTHER" id="PTHR33420">
    <property type="entry name" value="FIMBRIAL SUBUNIT ELFA-RELATED"/>
    <property type="match status" value="1"/>
</dbReference>
<protein>
    <submittedName>
        <fullName evidence="7">Fimbrial protein</fullName>
    </submittedName>
</protein>
<dbReference type="RefSeq" id="WP_368454350.1">
    <property type="nucleotide sequence ID" value="NZ_JBFQXQ010000004.1"/>
</dbReference>
<feature type="domain" description="Fimbrial-type adhesion" evidence="6">
    <location>
        <begin position="33"/>
        <end position="156"/>
    </location>
</feature>
<evidence type="ECO:0000313" key="8">
    <source>
        <dbReference type="Proteomes" id="UP001558101"/>
    </source>
</evidence>
<comment type="caution">
    <text evidence="7">The sequence shown here is derived from an EMBL/GenBank/DDBJ whole genome shotgun (WGS) entry which is preliminary data.</text>
</comment>
<accession>A0ABV3UQG6</accession>
<sequence length="176" mass="18807">MSRKALIVFPCLFTAVFFPAHAAGGLAGWGRVSMQGSIIDTACAIAVDSREQSIDMGIIPLADIIRDGQGHSKSFSIDLINCVVDPPGKEEWKHFQVTFDGDPEGDLFGVRGGASGVGLQISDSLGNIASPGKALPFVDIIPGAMQLNYSLKLVANNHVLKSGDYFSSIRFKVDYF</sequence>
<dbReference type="PANTHER" id="PTHR33420:SF12">
    <property type="entry name" value="FIMBRIN-LIKE PROTEIN FIMI-RELATED"/>
    <property type="match status" value="1"/>
</dbReference>
<dbReference type="Pfam" id="PF00419">
    <property type="entry name" value="Fimbrial"/>
    <property type="match status" value="1"/>
</dbReference>
<organism evidence="7 8">
    <name type="scientific">Serratia quinivorans</name>
    <dbReference type="NCBI Taxonomy" id="137545"/>
    <lineage>
        <taxon>Bacteria</taxon>
        <taxon>Pseudomonadati</taxon>
        <taxon>Pseudomonadota</taxon>
        <taxon>Gammaproteobacteria</taxon>
        <taxon>Enterobacterales</taxon>
        <taxon>Yersiniaceae</taxon>
        <taxon>Serratia</taxon>
    </lineage>
</organism>
<gene>
    <name evidence="7" type="ORF">AB4M04_21795</name>
</gene>
<feature type="chain" id="PRO_5047065645" evidence="5">
    <location>
        <begin position="23"/>
        <end position="176"/>
    </location>
</feature>
<evidence type="ECO:0000256" key="2">
    <source>
        <dbReference type="ARBA" id="ARBA00006671"/>
    </source>
</evidence>
<comment type="subcellular location">
    <subcellularLocation>
        <location evidence="1">Fimbrium</location>
    </subcellularLocation>
</comment>
<dbReference type="InterPro" id="IPR008966">
    <property type="entry name" value="Adhesion_dom_sf"/>
</dbReference>
<evidence type="ECO:0000256" key="4">
    <source>
        <dbReference type="ARBA" id="ARBA00023263"/>
    </source>
</evidence>
<feature type="signal peptide" evidence="5">
    <location>
        <begin position="1"/>
        <end position="22"/>
    </location>
</feature>
<dbReference type="SUPFAM" id="SSF49401">
    <property type="entry name" value="Bacterial adhesins"/>
    <property type="match status" value="1"/>
</dbReference>
<evidence type="ECO:0000256" key="1">
    <source>
        <dbReference type="ARBA" id="ARBA00004561"/>
    </source>
</evidence>
<proteinExistence type="inferred from homology"/>
<dbReference type="InterPro" id="IPR000259">
    <property type="entry name" value="Adhesion_dom_fimbrial"/>
</dbReference>
<keyword evidence="8" id="KW-1185">Reference proteome</keyword>
<evidence type="ECO:0000256" key="5">
    <source>
        <dbReference type="SAM" id="SignalP"/>
    </source>
</evidence>
<dbReference type="EMBL" id="JBFQXQ010000004">
    <property type="protein sequence ID" value="MEX3174710.1"/>
    <property type="molecule type" value="Genomic_DNA"/>
</dbReference>
<keyword evidence="4" id="KW-0281">Fimbrium</keyword>
<name>A0ABV3UQG6_9GAMM</name>
<dbReference type="Gene3D" id="2.60.40.1090">
    <property type="entry name" value="Fimbrial-type adhesion domain"/>
    <property type="match status" value="1"/>
</dbReference>